<proteinExistence type="predicted"/>
<dbReference type="InterPro" id="IPR036765">
    <property type="entry name" value="ZipA_FtsZ-bd_C_sf"/>
</dbReference>
<comment type="caution">
    <text evidence="1">The sequence shown here is derived from an EMBL/GenBank/DDBJ whole genome shotgun (WGS) entry which is preliminary data.</text>
</comment>
<dbReference type="SUPFAM" id="SSF64383">
    <property type="entry name" value="Cell-division protein ZipA, C-terminal domain"/>
    <property type="match status" value="1"/>
</dbReference>
<accession>D9PFH0</accession>
<gene>
    <name evidence="1" type="ORF">LDC_0252</name>
</gene>
<sequence>RMTHLGFDLAARLEGRMVDDNGRVVSEESLNRDRARLLAFYQRMDARGIPAGGERSLRLFV</sequence>
<dbReference type="EMBL" id="ADZX01000067">
    <property type="protein sequence ID" value="EFK97695.1"/>
    <property type="molecule type" value="Genomic_DNA"/>
</dbReference>
<evidence type="ECO:0000313" key="1">
    <source>
        <dbReference type="EMBL" id="EFK97695.1"/>
    </source>
</evidence>
<dbReference type="AlphaFoldDB" id="D9PFH0"/>
<dbReference type="GO" id="GO:0090529">
    <property type="term" value="P:cell septum assembly"/>
    <property type="evidence" value="ECO:0007669"/>
    <property type="project" value="InterPro"/>
</dbReference>
<reference evidence="1" key="2">
    <citation type="journal article" date="2011" name="Microb. Ecol.">
        <title>Taxonomic and Functional Metagenomic Profiling of the Microbial Community in the Anoxic Sediment of a Sub-saline Shallow Lake (Laguna de Carrizo, Central Spain).</title>
        <authorList>
            <person name="Ferrer M."/>
            <person name="Guazzaroni M.E."/>
            <person name="Richter M."/>
            <person name="Garcia-Salamanca A."/>
            <person name="Yarza P."/>
            <person name="Suarez-Suarez A."/>
            <person name="Solano J."/>
            <person name="Alcaide M."/>
            <person name="van Dillewijn P."/>
            <person name="Molina-Henares M.A."/>
            <person name="Lopez-Cortes N."/>
            <person name="Al-Ramahi Y."/>
            <person name="Guerrero C."/>
            <person name="Acosta A."/>
            <person name="de Eugenio L.I."/>
            <person name="Martinez V."/>
            <person name="Marques S."/>
            <person name="Rojo F."/>
            <person name="Santero E."/>
            <person name="Genilloud O."/>
            <person name="Perez-Perez J."/>
            <person name="Rossello-Mora R."/>
            <person name="Ramos J.L."/>
        </authorList>
    </citation>
    <scope>NUCLEOTIDE SEQUENCE</scope>
</reference>
<organism evidence="1">
    <name type="scientific">sediment metagenome</name>
    <dbReference type="NCBI Taxonomy" id="749907"/>
    <lineage>
        <taxon>unclassified sequences</taxon>
        <taxon>metagenomes</taxon>
        <taxon>ecological metagenomes</taxon>
    </lineage>
</organism>
<name>D9PFH0_9ZZZZ</name>
<reference evidence="1" key="1">
    <citation type="submission" date="2010-07" db="EMBL/GenBank/DDBJ databases">
        <authorList>
            <consortium name="CONSOLIDER consortium CSD2007-00005"/>
            <person name="Guazzaroni M.-E."/>
            <person name="Richter M."/>
            <person name="Garcia-Salamanca A."/>
            <person name="Yarza P."/>
            <person name="Ferrer M."/>
        </authorList>
    </citation>
    <scope>NUCLEOTIDE SEQUENCE</scope>
</reference>
<protein>
    <submittedName>
        <fullName evidence="1">Uncharacterized protein</fullName>
    </submittedName>
</protein>
<feature type="non-terminal residue" evidence="1">
    <location>
        <position position="1"/>
    </location>
</feature>